<keyword evidence="2 15" id="KW-0813">Transport</keyword>
<keyword evidence="9 15" id="KW-0472">Membrane</keyword>
<dbReference type="PATRIC" id="fig|29423.5.peg.1425"/>
<comment type="subunit">
    <text evidence="13">F-type ATPases have 2 components, F(1) - the catalytic core - and F(0) - the membrane proton channel. F(1) has five subunits: alpha(3), beta(3), gamma(1), delta(1), epsilon(1). F(0) has four main subunits: a(1), b(2) and c(10-14). The alpha and beta chains form an alternating ring which encloses part of the gamma chain. F(1) is attached to F(0) by a central stalk formed by the gamma and epsilon chains, while a peripheral stalk is formed by the delta and b chains.</text>
</comment>
<evidence type="ECO:0000313" key="18">
    <source>
        <dbReference type="EMBL" id="KTD38418.1"/>
    </source>
</evidence>
<dbReference type="Proteomes" id="UP000054858">
    <property type="component" value="Unassembled WGS sequence"/>
</dbReference>
<sequence>MEINLTLVIQMLVFGAFVWFTMKFVWPPLAKALEERQDKIADGLAAAERGRKELELAQHRIKDDMKQAKVQAADIIEKANRRATQIIEDAKNEARLEAQKLAKIAQEQIAQEVNRARDDLRKQIASLAVAGAERILKQEIDEKASRALLDNLIEEI</sequence>
<comment type="function">
    <text evidence="12">Component of the F(0) channel, it forms part of the peripheral stalk, linking F(1) to F(0). The b'-subunit is a diverged and duplicated form of b found in plants and photosynthetic bacteria.</text>
</comment>
<dbReference type="GO" id="GO:0005886">
    <property type="term" value="C:plasma membrane"/>
    <property type="evidence" value="ECO:0007669"/>
    <property type="project" value="UniProtKB-SubCell"/>
</dbReference>
<reference evidence="18 19" key="1">
    <citation type="submission" date="2015-11" db="EMBL/GenBank/DDBJ databases">
        <title>Genomic analysis of 38 Legionella species identifies large and diverse effector repertoires.</title>
        <authorList>
            <person name="Burstein D."/>
            <person name="Amaro F."/>
            <person name="Zusman T."/>
            <person name="Lifshitz Z."/>
            <person name="Cohen O."/>
            <person name="Gilbert J.A."/>
            <person name="Pupko T."/>
            <person name="Shuman H.A."/>
            <person name="Segal G."/>
        </authorList>
    </citation>
    <scope>NUCLEOTIDE SEQUENCE [LARGE SCALE GENOMIC DNA]</scope>
    <source>
        <strain evidence="18 19">Oak Ridge-10</strain>
    </source>
</reference>
<evidence type="ECO:0000256" key="11">
    <source>
        <dbReference type="ARBA" id="ARBA00025198"/>
    </source>
</evidence>
<dbReference type="InterPro" id="IPR028987">
    <property type="entry name" value="ATP_synth_B-like_membr_sf"/>
</dbReference>
<dbReference type="PANTHER" id="PTHR33445:SF1">
    <property type="entry name" value="ATP SYNTHASE SUBUNIT B"/>
    <property type="match status" value="1"/>
</dbReference>
<dbReference type="GO" id="GO:0045259">
    <property type="term" value="C:proton-transporting ATP synthase complex"/>
    <property type="evidence" value="ECO:0007669"/>
    <property type="project" value="UniProtKB-KW"/>
</dbReference>
<dbReference type="Gene3D" id="6.10.250.1580">
    <property type="match status" value="1"/>
</dbReference>
<dbReference type="GO" id="GO:0016787">
    <property type="term" value="F:hydrolase activity"/>
    <property type="evidence" value="ECO:0007669"/>
    <property type="project" value="UniProtKB-KW"/>
</dbReference>
<evidence type="ECO:0000256" key="15">
    <source>
        <dbReference type="HAMAP-Rule" id="MF_01398"/>
    </source>
</evidence>
<evidence type="ECO:0000313" key="19">
    <source>
        <dbReference type="Proteomes" id="UP000054858"/>
    </source>
</evidence>
<feature type="coiled-coil region" evidence="17">
    <location>
        <begin position="51"/>
        <end position="130"/>
    </location>
</feature>
<comment type="subcellular location">
    <subcellularLocation>
        <location evidence="15">Cell membrane</location>
        <topology evidence="15">Single-pass membrane protein</topology>
    </subcellularLocation>
    <subcellularLocation>
        <location evidence="14">Endomembrane system</location>
        <topology evidence="14">Single-pass membrane protein</topology>
    </subcellularLocation>
</comment>
<evidence type="ECO:0000256" key="13">
    <source>
        <dbReference type="ARBA" id="ARBA00026054"/>
    </source>
</evidence>
<evidence type="ECO:0000256" key="16">
    <source>
        <dbReference type="RuleBase" id="RU003848"/>
    </source>
</evidence>
<comment type="function">
    <text evidence="11 15">F(1)F(0) ATP synthase produces ATP from ADP in the presence of a proton or sodium gradient. F-type ATPases consist of two structural domains, F(1) containing the extramembraneous catalytic core and F(0) containing the membrane proton channel, linked together by a central stalk and a peripheral stalk. During catalysis, ATP synthesis in the catalytic domain of F(1) is coupled via a rotary mechanism of the central stalk subunits to proton translocation.</text>
</comment>
<evidence type="ECO:0000256" key="7">
    <source>
        <dbReference type="ARBA" id="ARBA00022989"/>
    </source>
</evidence>
<evidence type="ECO:0000256" key="4">
    <source>
        <dbReference type="ARBA" id="ARBA00022547"/>
    </source>
</evidence>
<comment type="subunit">
    <text evidence="15">F-type ATPases have 2 components, F(1) - the catalytic core - and F(0) - the membrane proton channel. F(1) has five subunits: alpha(3), beta(3), gamma(1), delta(1), epsilon(1). F(0) has three main subunits: a(1), b(2) and c(10-14). The alpha and beta chains form an alternating ring which encloses part of the gamma chain. F(1) is attached to F(0) by a central stalk formed by the gamma and epsilon chains, while a peripheral stalk is formed by the delta and b chains.</text>
</comment>
<accession>A0A0W0X1J7</accession>
<dbReference type="GO" id="GO:0012505">
    <property type="term" value="C:endomembrane system"/>
    <property type="evidence" value="ECO:0007669"/>
    <property type="project" value="UniProtKB-SubCell"/>
</dbReference>
<comment type="similarity">
    <text evidence="1 15 16">Belongs to the ATPase B chain family.</text>
</comment>
<evidence type="ECO:0000256" key="6">
    <source>
        <dbReference type="ARBA" id="ARBA00022781"/>
    </source>
</evidence>
<dbReference type="GO" id="GO:0046933">
    <property type="term" value="F:proton-transporting ATP synthase activity, rotational mechanism"/>
    <property type="evidence" value="ECO:0007669"/>
    <property type="project" value="UniProtKB-UniRule"/>
</dbReference>
<dbReference type="NCBIfam" id="NF004411">
    <property type="entry name" value="PRK05759.1-2"/>
    <property type="match status" value="1"/>
</dbReference>
<keyword evidence="18" id="KW-0378">Hydrolase</keyword>
<dbReference type="InterPro" id="IPR050059">
    <property type="entry name" value="ATP_synthase_B_chain"/>
</dbReference>
<dbReference type="SUPFAM" id="SSF81573">
    <property type="entry name" value="F1F0 ATP synthase subunit B, membrane domain"/>
    <property type="match status" value="1"/>
</dbReference>
<dbReference type="AlphaFoldDB" id="A0A0W0X1J7"/>
<evidence type="ECO:0000256" key="17">
    <source>
        <dbReference type="SAM" id="Coils"/>
    </source>
</evidence>
<evidence type="ECO:0000256" key="8">
    <source>
        <dbReference type="ARBA" id="ARBA00023065"/>
    </source>
</evidence>
<evidence type="ECO:0000256" key="3">
    <source>
        <dbReference type="ARBA" id="ARBA00022475"/>
    </source>
</evidence>
<keyword evidence="10 15" id="KW-0066">ATP synthesis</keyword>
<feature type="transmembrane region" description="Helical" evidence="15">
    <location>
        <begin position="6"/>
        <end position="26"/>
    </location>
</feature>
<gene>
    <name evidence="15 18" type="primary">atpF</name>
    <name evidence="18" type="ORF">Loak_1363</name>
</gene>
<evidence type="ECO:0000256" key="1">
    <source>
        <dbReference type="ARBA" id="ARBA00005513"/>
    </source>
</evidence>
<keyword evidence="8 15" id="KW-0406">Ion transport</keyword>
<evidence type="ECO:0000256" key="12">
    <source>
        <dbReference type="ARBA" id="ARBA00025614"/>
    </source>
</evidence>
<evidence type="ECO:0000256" key="10">
    <source>
        <dbReference type="ARBA" id="ARBA00023310"/>
    </source>
</evidence>
<keyword evidence="17" id="KW-0175">Coiled coil</keyword>
<comment type="caution">
    <text evidence="18">The sequence shown here is derived from an EMBL/GenBank/DDBJ whole genome shotgun (WGS) entry which is preliminary data.</text>
</comment>
<name>A0A0W0X1J7_9GAMM</name>
<keyword evidence="7 15" id="KW-1133">Transmembrane helix</keyword>
<dbReference type="HAMAP" id="MF_01398">
    <property type="entry name" value="ATP_synth_b_bprime"/>
    <property type="match status" value="1"/>
</dbReference>
<dbReference type="NCBIfam" id="TIGR01144">
    <property type="entry name" value="ATP_synt_b"/>
    <property type="match status" value="1"/>
</dbReference>
<evidence type="ECO:0000256" key="9">
    <source>
        <dbReference type="ARBA" id="ARBA00023136"/>
    </source>
</evidence>
<keyword evidence="5 15" id="KW-0812">Transmembrane</keyword>
<protein>
    <recommendedName>
        <fullName evidence="15">ATP synthase subunit b</fullName>
    </recommendedName>
    <alternativeName>
        <fullName evidence="15">ATP synthase F(0) sector subunit b</fullName>
    </alternativeName>
    <alternativeName>
        <fullName evidence="15">ATPase subunit I</fullName>
    </alternativeName>
    <alternativeName>
        <fullName evidence="15">F-type ATPase subunit b</fullName>
        <shortName evidence="15">F-ATPase subunit b</shortName>
    </alternativeName>
</protein>
<dbReference type="EMBL" id="LNYP01000028">
    <property type="protein sequence ID" value="KTD38418.1"/>
    <property type="molecule type" value="Genomic_DNA"/>
</dbReference>
<dbReference type="Pfam" id="PF00430">
    <property type="entry name" value="ATP-synt_B"/>
    <property type="match status" value="1"/>
</dbReference>
<keyword evidence="4 15" id="KW-0138">CF(0)</keyword>
<dbReference type="InterPro" id="IPR002146">
    <property type="entry name" value="ATP_synth_b/b'su_bac/chlpt"/>
</dbReference>
<dbReference type="PANTHER" id="PTHR33445">
    <property type="entry name" value="ATP SYNTHASE SUBUNIT B', CHLOROPLASTIC"/>
    <property type="match status" value="1"/>
</dbReference>
<organism evidence="18 19">
    <name type="scientific">Legionella oakridgensis</name>
    <dbReference type="NCBI Taxonomy" id="29423"/>
    <lineage>
        <taxon>Bacteria</taxon>
        <taxon>Pseudomonadati</taxon>
        <taxon>Pseudomonadota</taxon>
        <taxon>Gammaproteobacteria</taxon>
        <taxon>Legionellales</taxon>
        <taxon>Legionellaceae</taxon>
        <taxon>Legionella</taxon>
    </lineage>
</organism>
<dbReference type="InterPro" id="IPR005864">
    <property type="entry name" value="ATP_synth_F0_bsu_bac"/>
</dbReference>
<keyword evidence="6 15" id="KW-0375">Hydrogen ion transport</keyword>
<keyword evidence="3 15" id="KW-1003">Cell membrane</keyword>
<evidence type="ECO:0000256" key="2">
    <source>
        <dbReference type="ARBA" id="ARBA00022448"/>
    </source>
</evidence>
<proteinExistence type="inferred from homology"/>
<dbReference type="GO" id="GO:0046961">
    <property type="term" value="F:proton-transporting ATPase activity, rotational mechanism"/>
    <property type="evidence" value="ECO:0007669"/>
    <property type="project" value="TreeGrafter"/>
</dbReference>
<dbReference type="RefSeq" id="WP_025386712.1">
    <property type="nucleotide sequence ID" value="NZ_LCUA01000014.1"/>
</dbReference>
<dbReference type="CDD" id="cd06503">
    <property type="entry name" value="ATP-synt_Fo_b"/>
    <property type="match status" value="1"/>
</dbReference>
<evidence type="ECO:0000256" key="5">
    <source>
        <dbReference type="ARBA" id="ARBA00022692"/>
    </source>
</evidence>
<evidence type="ECO:0000256" key="14">
    <source>
        <dbReference type="ARBA" id="ARBA00037847"/>
    </source>
</evidence>